<sequence>FSDDRDSDDDIAFVKDFQARSSSLSHGKRVRLSEEERRVRKREANVRYLAKYPHKKEEFAQRQRAMQRAVAAANRNANIQEYSSTSSHSIFDPRQTAQPVGRSKSFTSQRVAYIWSMPDLPAALLADDDDATPNHSDQVIQTLPSS</sequence>
<evidence type="ECO:0000313" key="3">
    <source>
        <dbReference type="Proteomes" id="UP001328107"/>
    </source>
</evidence>
<accession>A0AAN5D6G0</accession>
<dbReference type="AlphaFoldDB" id="A0AAN5D6G0"/>
<organism evidence="2 3">
    <name type="scientific">Pristionchus mayeri</name>
    <dbReference type="NCBI Taxonomy" id="1317129"/>
    <lineage>
        <taxon>Eukaryota</taxon>
        <taxon>Metazoa</taxon>
        <taxon>Ecdysozoa</taxon>
        <taxon>Nematoda</taxon>
        <taxon>Chromadorea</taxon>
        <taxon>Rhabditida</taxon>
        <taxon>Rhabditina</taxon>
        <taxon>Diplogasteromorpha</taxon>
        <taxon>Diplogasteroidea</taxon>
        <taxon>Neodiplogasteridae</taxon>
        <taxon>Pristionchus</taxon>
    </lineage>
</organism>
<comment type="caution">
    <text evidence="2">The sequence shown here is derived from an EMBL/GenBank/DDBJ whole genome shotgun (WGS) entry which is preliminary data.</text>
</comment>
<evidence type="ECO:0000313" key="2">
    <source>
        <dbReference type="EMBL" id="GMR56912.1"/>
    </source>
</evidence>
<feature type="non-terminal residue" evidence="2">
    <location>
        <position position="1"/>
    </location>
</feature>
<feature type="compositionally biased region" description="Polar residues" evidence="1">
    <location>
        <begin position="133"/>
        <end position="146"/>
    </location>
</feature>
<feature type="region of interest" description="Disordered" evidence="1">
    <location>
        <begin position="126"/>
        <end position="146"/>
    </location>
</feature>
<feature type="region of interest" description="Disordered" evidence="1">
    <location>
        <begin position="82"/>
        <end position="103"/>
    </location>
</feature>
<dbReference type="EMBL" id="BTRK01000006">
    <property type="protein sequence ID" value="GMR56912.1"/>
    <property type="molecule type" value="Genomic_DNA"/>
</dbReference>
<name>A0AAN5D6G0_9BILA</name>
<proteinExistence type="predicted"/>
<keyword evidence="3" id="KW-1185">Reference proteome</keyword>
<reference evidence="3" key="1">
    <citation type="submission" date="2022-10" db="EMBL/GenBank/DDBJ databases">
        <title>Genome assembly of Pristionchus species.</title>
        <authorList>
            <person name="Yoshida K."/>
            <person name="Sommer R.J."/>
        </authorList>
    </citation>
    <scope>NUCLEOTIDE SEQUENCE [LARGE SCALE GENOMIC DNA]</scope>
    <source>
        <strain evidence="3">RS5460</strain>
    </source>
</reference>
<protein>
    <submittedName>
        <fullName evidence="2">Uncharacterized protein</fullName>
    </submittedName>
</protein>
<evidence type="ECO:0000256" key="1">
    <source>
        <dbReference type="SAM" id="MobiDB-lite"/>
    </source>
</evidence>
<gene>
    <name evidence="2" type="ORF">PMAYCL1PPCAC_27107</name>
</gene>
<dbReference type="Proteomes" id="UP001328107">
    <property type="component" value="Unassembled WGS sequence"/>
</dbReference>